<feature type="compositionally biased region" description="Basic and acidic residues" evidence="1">
    <location>
        <begin position="160"/>
        <end position="181"/>
    </location>
</feature>
<accession>A0A2D2CY89</accession>
<feature type="compositionally biased region" description="Polar residues" evidence="1">
    <location>
        <begin position="142"/>
        <end position="151"/>
    </location>
</feature>
<feature type="region of interest" description="Disordered" evidence="1">
    <location>
        <begin position="142"/>
        <end position="181"/>
    </location>
</feature>
<evidence type="ECO:0000313" key="2">
    <source>
        <dbReference type="EMBL" id="ATQ67708.1"/>
    </source>
</evidence>
<dbReference type="Proteomes" id="UP000230709">
    <property type="component" value="Chromosome"/>
</dbReference>
<feature type="compositionally biased region" description="Basic and acidic residues" evidence="1">
    <location>
        <begin position="273"/>
        <end position="284"/>
    </location>
</feature>
<dbReference type="EMBL" id="CP023737">
    <property type="protein sequence ID" value="ATQ67708.1"/>
    <property type="molecule type" value="Genomic_DNA"/>
</dbReference>
<organism evidence="2 3">
    <name type="scientific">Methylosinus trichosporium (strain ATCC 35070 / NCIMB 11131 / UNIQEM 75 / OB3b)</name>
    <dbReference type="NCBI Taxonomy" id="595536"/>
    <lineage>
        <taxon>Bacteria</taxon>
        <taxon>Pseudomonadati</taxon>
        <taxon>Pseudomonadota</taxon>
        <taxon>Alphaproteobacteria</taxon>
        <taxon>Hyphomicrobiales</taxon>
        <taxon>Methylocystaceae</taxon>
        <taxon>Methylosinus</taxon>
    </lineage>
</organism>
<protein>
    <recommendedName>
        <fullName evidence="4">Helix-turn-helix domain-containing protein</fullName>
    </recommendedName>
</protein>
<gene>
    <name evidence="2" type="ORF">CQW49_07250</name>
</gene>
<evidence type="ECO:0008006" key="4">
    <source>
        <dbReference type="Google" id="ProtNLM"/>
    </source>
</evidence>
<dbReference type="AlphaFoldDB" id="A0A2D2CY89"/>
<feature type="compositionally biased region" description="Low complexity" evidence="1">
    <location>
        <begin position="258"/>
        <end position="269"/>
    </location>
</feature>
<reference evidence="3" key="1">
    <citation type="submission" date="2017-10" db="EMBL/GenBank/DDBJ databases">
        <title>Completed PacBio SMRT sequence of Methylosinus trichosporium OB3b reveals presence of a third large plasmid.</title>
        <authorList>
            <person name="Charles T.C."/>
            <person name="Lynch M.D.J."/>
            <person name="Heil J.R."/>
            <person name="Cheng J."/>
        </authorList>
    </citation>
    <scope>NUCLEOTIDE SEQUENCE [LARGE SCALE GENOMIC DNA]</scope>
    <source>
        <strain evidence="3">OB3b</strain>
    </source>
</reference>
<sequence length="330" mass="36395">MGARMSSASMTIVRGAHRSRFTAISNDLLQNKLGLSCEARSILFDLLSRPEDWRVIIEQLAKANKIGRDRVYKALGELREHGLARLETMRDPETGRIAGSRWIIQEEPDPLPEIQEVDRFLKSPRPDLPDTVNQDAYKRTIEIQNTDSLTKPNAPLPGPQEREEGLSEEEGKASRPSPRDEAWSRFEAAWTFGLGESRGGARKAFDRLSVTDREAAISGAAAFQGAMAGRTHPPHASTYLGERKWTYRPRSPSPPAGASPATAPKGSAGTACERPDGKWWLRDGGPELQRWHEFERKTLGRAATGCIRPAQWPPSLKAKDASGAAEGLRA</sequence>
<name>A0A2D2CY89_METT3</name>
<dbReference type="KEGG" id="mtw:CQW49_07250"/>
<proteinExistence type="predicted"/>
<feature type="region of interest" description="Disordered" evidence="1">
    <location>
        <begin position="305"/>
        <end position="330"/>
    </location>
</feature>
<keyword evidence="3" id="KW-1185">Reference proteome</keyword>
<evidence type="ECO:0000256" key="1">
    <source>
        <dbReference type="SAM" id="MobiDB-lite"/>
    </source>
</evidence>
<evidence type="ECO:0000313" key="3">
    <source>
        <dbReference type="Proteomes" id="UP000230709"/>
    </source>
</evidence>
<feature type="region of interest" description="Disordered" evidence="1">
    <location>
        <begin position="245"/>
        <end position="284"/>
    </location>
</feature>